<protein>
    <recommendedName>
        <fullName evidence="4">NF-kappa-B inhibitor alpha</fullName>
    </recommendedName>
    <alternativeName>
        <fullName evidence="5">I-kappa-B-alpha</fullName>
    </alternativeName>
</protein>
<dbReference type="InterPro" id="IPR036770">
    <property type="entry name" value="Ankyrin_rpt-contain_sf"/>
</dbReference>
<evidence type="ECO:0000256" key="4">
    <source>
        <dbReference type="ARBA" id="ARBA00041123"/>
    </source>
</evidence>
<dbReference type="Proteomes" id="UP000288216">
    <property type="component" value="Unassembled WGS sequence"/>
</dbReference>
<evidence type="ECO:0000313" key="9">
    <source>
        <dbReference type="Proteomes" id="UP000288216"/>
    </source>
</evidence>
<sequence>MADPMLFKLDEQSRCGGKLDYPCGSMLPGVGKQAPLCEERCDSGIGSMSEKDEDVLREIQELSLADKPEAALCWKDFVSEDGDTFLHLAIIHTASDIVLEILKNTRVGDQYLSQQNNLKQTPMHLAVITQQPEVLKALLWAGGDLRLGDINGNSPLHIACEMNLDSCVMIIRDFCTRHDIQNLMDSKNYNGLTCLQLAVKSRLHQMVKYLTLLGADINAQESSSGRTALHLAVEEQDPEMVSLLVQSGADPNVRMYNDCTPYHLTLGRDNSRIQTQLLSVTDPSLCIIREEEQMWESESPDWDVPFSYDDCAIGGHRLRC</sequence>
<dbReference type="PROSITE" id="PS50088">
    <property type="entry name" value="ANK_REPEAT"/>
    <property type="match status" value="3"/>
</dbReference>
<proteinExistence type="inferred from homology"/>
<dbReference type="InterPro" id="IPR002110">
    <property type="entry name" value="Ankyrin_rpt"/>
</dbReference>
<dbReference type="SMART" id="SM00248">
    <property type="entry name" value="ANK"/>
    <property type="match status" value="5"/>
</dbReference>
<feature type="repeat" description="ANK" evidence="7">
    <location>
        <begin position="190"/>
        <end position="222"/>
    </location>
</feature>
<comment type="function">
    <text evidence="6">Inhibits the activity of dimeric NF-kappa-B/REL complexes by trapping REL (RELA/p65 and NFKB1/p50) dimers in the cytoplasm by masking their nuclear localization signals. On cellular stimulation by immune and pro-inflammatory responses, becomes phosphorylated promoting ubiquitination and degradation, enabling the dimeric RELA to translocate to the nucleus and activate transcription.</text>
</comment>
<comment type="similarity">
    <text evidence="3">Belongs to the NF-kappa-B inhibitor family.</text>
</comment>
<dbReference type="Pfam" id="PF12796">
    <property type="entry name" value="Ank_2"/>
    <property type="match status" value="2"/>
</dbReference>
<evidence type="ECO:0000256" key="1">
    <source>
        <dbReference type="ARBA" id="ARBA00022737"/>
    </source>
</evidence>
<reference evidence="8 9" key="1">
    <citation type="journal article" date="2018" name="Nat. Ecol. Evol.">
        <title>Shark genomes provide insights into elasmobranch evolution and the origin of vertebrates.</title>
        <authorList>
            <person name="Hara Y"/>
            <person name="Yamaguchi K"/>
            <person name="Onimaru K"/>
            <person name="Kadota M"/>
            <person name="Koyanagi M"/>
            <person name="Keeley SD"/>
            <person name="Tatsumi K"/>
            <person name="Tanaka K"/>
            <person name="Motone F"/>
            <person name="Kageyama Y"/>
            <person name="Nozu R"/>
            <person name="Adachi N"/>
            <person name="Nishimura O"/>
            <person name="Nakagawa R"/>
            <person name="Tanegashima C"/>
            <person name="Kiyatake I"/>
            <person name="Matsumoto R"/>
            <person name="Murakumo K"/>
            <person name="Nishida K"/>
            <person name="Terakita A"/>
            <person name="Kuratani S"/>
            <person name="Sato K"/>
            <person name="Hyodo S Kuraku.S."/>
        </authorList>
    </citation>
    <scope>NUCLEOTIDE SEQUENCE [LARGE SCALE GENOMIC DNA]</scope>
</reference>
<dbReference type="GO" id="GO:0051059">
    <property type="term" value="F:NF-kappaB binding"/>
    <property type="evidence" value="ECO:0007669"/>
    <property type="project" value="TreeGrafter"/>
</dbReference>
<dbReference type="SUPFAM" id="SSF48403">
    <property type="entry name" value="Ankyrin repeat"/>
    <property type="match status" value="1"/>
</dbReference>
<dbReference type="InterPro" id="IPR051070">
    <property type="entry name" value="NF-kappa-B_inhibitor"/>
</dbReference>
<dbReference type="PANTHER" id="PTHR46680">
    <property type="entry name" value="NF-KAPPA-B INHIBITOR ALPHA"/>
    <property type="match status" value="1"/>
</dbReference>
<dbReference type="GO" id="GO:0034142">
    <property type="term" value="P:toll-like receptor 4 signaling pathway"/>
    <property type="evidence" value="ECO:0007669"/>
    <property type="project" value="TreeGrafter"/>
</dbReference>
<feature type="repeat" description="ANK" evidence="7">
    <location>
        <begin position="118"/>
        <end position="150"/>
    </location>
</feature>
<evidence type="ECO:0000256" key="5">
    <source>
        <dbReference type="ARBA" id="ARBA00041987"/>
    </source>
</evidence>
<gene>
    <name evidence="8" type="ORF">scyTo_0009610</name>
</gene>
<comment type="caution">
    <text evidence="8">The sequence shown here is derived from an EMBL/GenBank/DDBJ whole genome shotgun (WGS) entry which is preliminary data.</text>
</comment>
<accession>A0A401NQ39</accession>
<keyword evidence="9" id="KW-1185">Reference proteome</keyword>
<evidence type="ECO:0000256" key="3">
    <source>
        <dbReference type="ARBA" id="ARBA00038439"/>
    </source>
</evidence>
<keyword evidence="2 7" id="KW-0040">ANK repeat</keyword>
<dbReference type="OrthoDB" id="20727at2759"/>
<evidence type="ECO:0000313" key="8">
    <source>
        <dbReference type="EMBL" id="GCB63018.1"/>
    </source>
</evidence>
<dbReference type="PROSITE" id="PS50297">
    <property type="entry name" value="ANK_REP_REGION"/>
    <property type="match status" value="3"/>
</dbReference>
<dbReference type="OMA" id="TYGLDNC"/>
<organism evidence="8 9">
    <name type="scientific">Scyliorhinus torazame</name>
    <name type="common">Cloudy catshark</name>
    <name type="synonym">Catulus torazame</name>
    <dbReference type="NCBI Taxonomy" id="75743"/>
    <lineage>
        <taxon>Eukaryota</taxon>
        <taxon>Metazoa</taxon>
        <taxon>Chordata</taxon>
        <taxon>Craniata</taxon>
        <taxon>Vertebrata</taxon>
        <taxon>Chondrichthyes</taxon>
        <taxon>Elasmobranchii</taxon>
        <taxon>Galeomorphii</taxon>
        <taxon>Galeoidea</taxon>
        <taxon>Carcharhiniformes</taxon>
        <taxon>Scyliorhinidae</taxon>
        <taxon>Scyliorhinus</taxon>
    </lineage>
</organism>
<evidence type="ECO:0000256" key="6">
    <source>
        <dbReference type="ARBA" id="ARBA00045368"/>
    </source>
</evidence>
<name>A0A401NQ39_SCYTO</name>
<evidence type="ECO:0000256" key="7">
    <source>
        <dbReference type="PROSITE-ProRule" id="PRU00023"/>
    </source>
</evidence>
<keyword evidence="1" id="KW-0677">Repeat</keyword>
<dbReference type="GO" id="GO:0071356">
    <property type="term" value="P:cellular response to tumor necrosis factor"/>
    <property type="evidence" value="ECO:0007669"/>
    <property type="project" value="TreeGrafter"/>
</dbReference>
<evidence type="ECO:0000256" key="2">
    <source>
        <dbReference type="ARBA" id="ARBA00023043"/>
    </source>
</evidence>
<dbReference type="Gene3D" id="1.25.40.20">
    <property type="entry name" value="Ankyrin repeat-containing domain"/>
    <property type="match status" value="1"/>
</dbReference>
<dbReference type="EMBL" id="BFAA01003961">
    <property type="protein sequence ID" value="GCB63018.1"/>
    <property type="molecule type" value="Genomic_DNA"/>
</dbReference>
<dbReference type="STRING" id="75743.A0A401NQ39"/>
<feature type="repeat" description="ANK" evidence="7">
    <location>
        <begin position="224"/>
        <end position="256"/>
    </location>
</feature>
<dbReference type="AlphaFoldDB" id="A0A401NQ39"/>
<dbReference type="GO" id="GO:0005829">
    <property type="term" value="C:cytosol"/>
    <property type="evidence" value="ECO:0007669"/>
    <property type="project" value="TreeGrafter"/>
</dbReference>
<dbReference type="PANTHER" id="PTHR46680:SF1">
    <property type="entry name" value="NF-KAPPA-B INHIBITOR ALPHA"/>
    <property type="match status" value="1"/>
</dbReference>